<feature type="region of interest" description="Disordered" evidence="1">
    <location>
        <begin position="1"/>
        <end position="26"/>
    </location>
</feature>
<feature type="region of interest" description="Disordered" evidence="1">
    <location>
        <begin position="54"/>
        <end position="111"/>
    </location>
</feature>
<dbReference type="PANTHER" id="PTHR33096:SF1">
    <property type="entry name" value="CXC1-LIKE CYSTEINE CLUSTER ASSOCIATED WITH KDZ TRANSPOSASES DOMAIN-CONTAINING PROTEIN"/>
    <property type="match status" value="1"/>
</dbReference>
<feature type="compositionally biased region" description="Basic and acidic residues" evidence="1">
    <location>
        <begin position="83"/>
        <end position="96"/>
    </location>
</feature>
<reference evidence="3" key="1">
    <citation type="submission" date="2023-11" db="EMBL/GenBank/DDBJ databases">
        <authorList>
            <person name="De Vega J J."/>
            <person name="De Vega J J."/>
        </authorList>
    </citation>
    <scope>NUCLEOTIDE SEQUENCE</scope>
</reference>
<sequence>MAPRKRAAAQLPFGVPSTSPMKRKAAREVVDIHPHKRTQAAHLQARLNALLARKPLPSIPSPSQTLEEDNPYFSEPLEPPKTLPDHSGDPSQHSEDASVQPLVSNGNLDEPMPAVNERAVQAADNWETLLPKLESVFLDFHHISRVQIRLCRCKCLPVLLLENGVFPGTPVKPQIGVSLDVLDSYRAYFERSADAITALAASLATVYRRWGFELGFDLTAVEHIDDPFRNVLSHAVLYSSLVRSQLEKRLEVCLRATEDVIAVEEKVAAERQAELENAEMPLAAELDVEFGGVESAPSGGAEQAPALYAGHVSEDPSALTHLTKGHADCVLQERCPACFALEEWGRSLSEGGDVQLGGDGCFSLRHLRSSGDGPILFSPAYFLSNAEMKTTRARITAARAKPPRKFKPAIPQAALDSCQSSFDAANESKQKADPKHFDSTGAFVLTCRHSQVLFLANIDTPGEQQCYLVALLDKVASLLPPVATILQAYDIGLPTAFSNSSGANVRGRRAPWARDHARDPLHPLCRPVPAHLSITQPPPPPPILISIHADIRPLPSSPGHLPQIPASGLAKPDSLHQGVLLPLVPDALALIRTTPLPSWALVLASNVSTGWPGTGLAAGLLQCGLPLLVSQELVITGPSEPLTILSGFVIIYLSSAIVPWQ</sequence>
<accession>A0AAD2JVB8</accession>
<keyword evidence="4" id="KW-1185">Reference proteome</keyword>
<dbReference type="EMBL" id="CAVNYO010000042">
    <property type="protein sequence ID" value="CAK5263650.1"/>
    <property type="molecule type" value="Genomic_DNA"/>
</dbReference>
<dbReference type="Pfam" id="PF18802">
    <property type="entry name" value="CxC1"/>
    <property type="match status" value="1"/>
</dbReference>
<name>A0AAD2JVB8_9AGAR</name>
<dbReference type="Proteomes" id="UP001295794">
    <property type="component" value="Unassembled WGS sequence"/>
</dbReference>
<gene>
    <name evidence="3" type="ORF">MYCIT1_LOCUS3180</name>
</gene>
<dbReference type="Pfam" id="PF18758">
    <property type="entry name" value="KDZ"/>
    <property type="match status" value="1"/>
</dbReference>
<comment type="caution">
    <text evidence="3">The sequence shown here is derived from an EMBL/GenBank/DDBJ whole genome shotgun (WGS) entry which is preliminary data.</text>
</comment>
<proteinExistence type="predicted"/>
<dbReference type="PANTHER" id="PTHR33096">
    <property type="entry name" value="CXC2 DOMAIN-CONTAINING PROTEIN"/>
    <property type="match status" value="1"/>
</dbReference>
<organism evidence="3 4">
    <name type="scientific">Mycena citricolor</name>
    <dbReference type="NCBI Taxonomy" id="2018698"/>
    <lineage>
        <taxon>Eukaryota</taxon>
        <taxon>Fungi</taxon>
        <taxon>Dikarya</taxon>
        <taxon>Basidiomycota</taxon>
        <taxon>Agaricomycotina</taxon>
        <taxon>Agaricomycetes</taxon>
        <taxon>Agaricomycetidae</taxon>
        <taxon>Agaricales</taxon>
        <taxon>Marasmiineae</taxon>
        <taxon>Mycenaceae</taxon>
        <taxon>Mycena</taxon>
    </lineage>
</organism>
<protein>
    <recommendedName>
        <fullName evidence="2">CxC1-like cysteine cluster associated with KDZ transposases domain-containing protein</fullName>
    </recommendedName>
</protein>
<evidence type="ECO:0000256" key="1">
    <source>
        <dbReference type="SAM" id="MobiDB-lite"/>
    </source>
</evidence>
<evidence type="ECO:0000259" key="2">
    <source>
        <dbReference type="Pfam" id="PF18802"/>
    </source>
</evidence>
<dbReference type="InterPro" id="IPR040521">
    <property type="entry name" value="KDZ"/>
</dbReference>
<dbReference type="InterPro" id="IPR041320">
    <property type="entry name" value="CxC1"/>
</dbReference>
<feature type="domain" description="CxC1-like cysteine cluster associated with KDZ transposases" evidence="2">
    <location>
        <begin position="138"/>
        <end position="193"/>
    </location>
</feature>
<evidence type="ECO:0000313" key="3">
    <source>
        <dbReference type="EMBL" id="CAK5263650.1"/>
    </source>
</evidence>
<dbReference type="AlphaFoldDB" id="A0AAD2JVB8"/>
<evidence type="ECO:0000313" key="4">
    <source>
        <dbReference type="Proteomes" id="UP001295794"/>
    </source>
</evidence>